<protein>
    <submittedName>
        <fullName evidence="1">Uncharacterized protein</fullName>
    </submittedName>
</protein>
<comment type="caution">
    <text evidence="1">The sequence shown here is derived from an EMBL/GenBank/DDBJ whole genome shotgun (WGS) entry which is preliminary data.</text>
</comment>
<name>A0A072NX39_SCHAZ</name>
<dbReference type="OrthoDB" id="2680008at2"/>
<gene>
    <name evidence="1" type="ORF">M670_02826</name>
</gene>
<evidence type="ECO:0000313" key="2">
    <source>
        <dbReference type="Proteomes" id="UP000027936"/>
    </source>
</evidence>
<accession>A0A072NX39</accession>
<dbReference type="EMBL" id="JJRY01000011">
    <property type="protein sequence ID" value="KEF37795.1"/>
    <property type="molecule type" value="Genomic_DNA"/>
</dbReference>
<organism evidence="1 2">
    <name type="scientific">Schinkia azotoformans MEV2011</name>
    <dbReference type="NCBI Taxonomy" id="1348973"/>
    <lineage>
        <taxon>Bacteria</taxon>
        <taxon>Bacillati</taxon>
        <taxon>Bacillota</taxon>
        <taxon>Bacilli</taxon>
        <taxon>Bacillales</taxon>
        <taxon>Bacillaceae</taxon>
        <taxon>Calidifontibacillus/Schinkia group</taxon>
        <taxon>Schinkia</taxon>
    </lineage>
</organism>
<evidence type="ECO:0000313" key="1">
    <source>
        <dbReference type="EMBL" id="KEF37795.1"/>
    </source>
</evidence>
<dbReference type="PATRIC" id="fig|1348973.3.peg.2733"/>
<dbReference type="AlphaFoldDB" id="A0A072NX39"/>
<sequence>MDNLQPYIWPRALLDADFAIKIGRLNKYKIIEDILPNYVGNLLIHEYVYNNEILTPKTAKDQIDSLIFNNRAEIVNEETIAKFGPVVLTLYQGTIEKLRRAKRTREHGNHWGEIVSIAFAQTANIPYFLSDETDQQSFIDQNFTSPIQVIRIENLVQTIKEQGGKRKDALLVWTVAGYSKERFKYDLWPQD</sequence>
<reference evidence="1 2" key="1">
    <citation type="submission" date="2014-04" db="EMBL/GenBank/DDBJ databases">
        <title>Draft genome sequence of Bacillus azotoformans MEV2011, a (co-) denitrifying strain unable to grow in the presence of oxygen.</title>
        <authorList>
            <person name="Nielsen M."/>
            <person name="Schreiber L."/>
            <person name="Finster K."/>
            <person name="Schramm A."/>
        </authorList>
    </citation>
    <scope>NUCLEOTIDE SEQUENCE [LARGE SCALE GENOMIC DNA]</scope>
    <source>
        <strain evidence="1 2">MEV2011</strain>
    </source>
</reference>
<dbReference type="Proteomes" id="UP000027936">
    <property type="component" value="Unassembled WGS sequence"/>
</dbReference>
<dbReference type="RefSeq" id="WP_035196239.1">
    <property type="nucleotide sequence ID" value="NZ_JJRY01000011.1"/>
</dbReference>
<proteinExistence type="predicted"/>